<keyword evidence="6" id="KW-1185">Reference proteome</keyword>
<evidence type="ECO:0008006" key="7">
    <source>
        <dbReference type="Google" id="ProtNLM"/>
    </source>
</evidence>
<dbReference type="Proteomes" id="UP000263642">
    <property type="component" value="Unassembled WGS sequence"/>
</dbReference>
<protein>
    <recommendedName>
        <fullName evidence="7">Phage shock protein A</fullName>
    </recommendedName>
</protein>
<dbReference type="GeneID" id="98649750"/>
<proteinExistence type="inferred from homology"/>
<reference evidence="3 5" key="1">
    <citation type="journal article" date="2018" name="Nat. Biotechnol.">
        <title>A standardized bacterial taxonomy based on genome phylogeny substantially revises the tree of life.</title>
        <authorList>
            <person name="Parks D.H."/>
            <person name="Chuvochina M."/>
            <person name="Waite D.W."/>
            <person name="Rinke C."/>
            <person name="Skarshewski A."/>
            <person name="Chaumeil P.A."/>
            <person name="Hugenholtz P."/>
        </authorList>
    </citation>
    <scope>NUCLEOTIDE SEQUENCE [LARGE SCALE GENOMIC DNA]</scope>
    <source>
        <strain evidence="3">UBA9375</strain>
    </source>
</reference>
<evidence type="ECO:0000256" key="1">
    <source>
        <dbReference type="ARBA" id="ARBA00043985"/>
    </source>
</evidence>
<dbReference type="Proteomes" id="UP000322887">
    <property type="component" value="Chromosome"/>
</dbReference>
<dbReference type="InterPro" id="IPR007157">
    <property type="entry name" value="PspA_VIPP1"/>
</dbReference>
<gene>
    <name evidence="3" type="ORF">DIT97_24965</name>
    <name evidence="4" type="ORF">GmarT_53170</name>
</gene>
<sequence>MSYFSRLTDIVTCNLTHLLNNAEDPVKEIEQIISEMKEGIAGANRSVKTASANEQAIQQELADYESQIFQWKEAAKNALGMGDETEARNSLVRKQEVEDLKAGLEQQHRAAVATCEHLTTTLHALEARLAEARRKQVELTEQTGLSETSAQSTSNTTDAESSLNPSRSEQIDSELAELKRELGQ</sequence>
<evidence type="ECO:0000313" key="3">
    <source>
        <dbReference type="EMBL" id="HCO26115.1"/>
    </source>
</evidence>
<reference evidence="4 6" key="2">
    <citation type="submission" date="2019-08" db="EMBL/GenBank/DDBJ databases">
        <title>Deep-cultivation of Planctomycetes and their phenomic and genomic characterization uncovers novel biology.</title>
        <authorList>
            <person name="Wiegand S."/>
            <person name="Jogler M."/>
            <person name="Boedeker C."/>
            <person name="Pinto D."/>
            <person name="Vollmers J."/>
            <person name="Rivas-Marin E."/>
            <person name="Kohn T."/>
            <person name="Peeters S.H."/>
            <person name="Heuer A."/>
            <person name="Rast P."/>
            <person name="Oberbeckmann S."/>
            <person name="Bunk B."/>
            <person name="Jeske O."/>
            <person name="Meyerdierks A."/>
            <person name="Storesund J.E."/>
            <person name="Kallscheuer N."/>
            <person name="Luecker S."/>
            <person name="Lage O.M."/>
            <person name="Pohl T."/>
            <person name="Merkel B.J."/>
            <person name="Hornburger P."/>
            <person name="Mueller R.-W."/>
            <person name="Bruemmer F."/>
            <person name="Labrenz M."/>
            <person name="Spormann A.M."/>
            <person name="Op den Camp H."/>
            <person name="Overmann J."/>
            <person name="Amann R."/>
            <person name="Jetten M.S.M."/>
            <person name="Mascher T."/>
            <person name="Medema M.H."/>
            <person name="Devos D.P."/>
            <person name="Kaster A.-K."/>
            <person name="Ovreas L."/>
            <person name="Rohde M."/>
            <person name="Galperin M.Y."/>
            <person name="Jogler C."/>
        </authorList>
    </citation>
    <scope>NUCLEOTIDE SEQUENCE [LARGE SCALE GENOMIC DNA]</scope>
    <source>
        <strain evidence="4 6">DSM 8797</strain>
    </source>
</reference>
<accession>A0A517XIM5</accession>
<comment type="similarity">
    <text evidence="1">Belongs to the PspA/Vipp/IM30 family.</text>
</comment>
<evidence type="ECO:0000313" key="6">
    <source>
        <dbReference type="Proteomes" id="UP000322887"/>
    </source>
</evidence>
<accession>A0A3D3RBA8</accession>
<evidence type="ECO:0000313" key="5">
    <source>
        <dbReference type="Proteomes" id="UP000263642"/>
    </source>
</evidence>
<dbReference type="RefSeq" id="WP_002648902.1">
    <property type="nucleotide sequence ID" value="NZ_CAXAST010000005.1"/>
</dbReference>
<feature type="compositionally biased region" description="Polar residues" evidence="2">
    <location>
        <begin position="139"/>
        <end position="168"/>
    </location>
</feature>
<organism evidence="3 5">
    <name type="scientific">Gimesia maris</name>
    <dbReference type="NCBI Taxonomy" id="122"/>
    <lineage>
        <taxon>Bacteria</taxon>
        <taxon>Pseudomonadati</taxon>
        <taxon>Planctomycetota</taxon>
        <taxon>Planctomycetia</taxon>
        <taxon>Planctomycetales</taxon>
        <taxon>Planctomycetaceae</taxon>
        <taxon>Gimesia</taxon>
    </lineage>
</organism>
<dbReference type="PANTHER" id="PTHR31088">
    <property type="entry name" value="MEMBRANE-ASSOCIATED PROTEIN VIPP1, CHLOROPLASTIC"/>
    <property type="match status" value="1"/>
</dbReference>
<evidence type="ECO:0000313" key="4">
    <source>
        <dbReference type="EMBL" id="QEG19417.1"/>
    </source>
</evidence>
<feature type="region of interest" description="Disordered" evidence="2">
    <location>
        <begin position="136"/>
        <end position="184"/>
    </location>
</feature>
<dbReference type="EMBL" id="DQAY01000150">
    <property type="protein sequence ID" value="HCO26115.1"/>
    <property type="molecule type" value="Genomic_DNA"/>
</dbReference>
<dbReference type="AlphaFoldDB" id="A0A3D3RBA8"/>
<dbReference type="EMBL" id="CP042910">
    <property type="protein sequence ID" value="QEG19417.1"/>
    <property type="molecule type" value="Genomic_DNA"/>
</dbReference>
<name>A0A3D3RBA8_9PLAN</name>
<dbReference type="PANTHER" id="PTHR31088:SF6">
    <property type="entry name" value="PHAGE SHOCK PROTEIN A"/>
    <property type="match status" value="1"/>
</dbReference>
<dbReference type="Pfam" id="PF04012">
    <property type="entry name" value="PspA_IM30"/>
    <property type="match status" value="1"/>
</dbReference>
<evidence type="ECO:0000256" key="2">
    <source>
        <dbReference type="SAM" id="MobiDB-lite"/>
    </source>
</evidence>